<sequence>MIAPENAKISPLSSRSHNHIRYPPISKIPARINRKIVYVKNLFLEMHSGFISTMFFKDCQIYMNKLILTFFEFNLNADPVET</sequence>
<dbReference type="Proteomes" id="UP000033066">
    <property type="component" value="Chromosome"/>
</dbReference>
<dbReference type="HOGENOM" id="CLU_2550222_0_0_2"/>
<dbReference type="EMBL" id="CP009517">
    <property type="protein sequence ID" value="AKB83240.1"/>
    <property type="molecule type" value="Genomic_DNA"/>
</dbReference>
<evidence type="ECO:0000313" key="2">
    <source>
        <dbReference type="Proteomes" id="UP000033066"/>
    </source>
</evidence>
<reference evidence="1" key="1">
    <citation type="submission" date="2014-07" db="EMBL/GenBank/DDBJ databases">
        <title>Methanogenic archaea and the global carbon cycle.</title>
        <authorList>
            <person name="Henriksen J.R."/>
            <person name="Luke J."/>
            <person name="Reinhart S."/>
            <person name="Benedict M.N."/>
            <person name="Youngblut N.D."/>
            <person name="Metcalf M.E."/>
            <person name="Whitaker R.J."/>
            <person name="Metcalf W.W."/>
        </authorList>
    </citation>
    <scope>NUCLEOTIDE SEQUENCE [LARGE SCALE GENOMIC DNA]</scope>
    <source>
        <strain evidence="1">3</strain>
    </source>
</reference>
<dbReference type="KEGG" id="mbak:MSBR3_2662"/>
<accession>A0A0E3WY86</accession>
<keyword evidence="2" id="KW-1185">Reference proteome</keyword>
<organism evidence="1 2">
    <name type="scientific">Methanosarcina barkeri 3</name>
    <dbReference type="NCBI Taxonomy" id="1434107"/>
    <lineage>
        <taxon>Archaea</taxon>
        <taxon>Methanobacteriati</taxon>
        <taxon>Methanobacteriota</taxon>
        <taxon>Stenosarchaea group</taxon>
        <taxon>Methanomicrobia</taxon>
        <taxon>Methanosarcinales</taxon>
        <taxon>Methanosarcinaceae</taxon>
        <taxon>Methanosarcina</taxon>
    </lineage>
</organism>
<proteinExistence type="predicted"/>
<protein>
    <submittedName>
        <fullName evidence="1">Uncharacterized protein</fullName>
    </submittedName>
</protein>
<name>A0A0E3WY86_METBA</name>
<dbReference type="AlphaFoldDB" id="A0A0E3WY86"/>
<evidence type="ECO:0000313" key="1">
    <source>
        <dbReference type="EMBL" id="AKB83240.1"/>
    </source>
</evidence>
<gene>
    <name evidence="1" type="ORF">MSBR3_2662</name>
</gene>